<dbReference type="SUPFAM" id="SSF111369">
    <property type="entry name" value="HlyD-like secretion proteins"/>
    <property type="match status" value="2"/>
</dbReference>
<dbReference type="AlphaFoldDB" id="A0A2S9GW14"/>
<sequence>MKKIHFIGAVIGLVVVTLLGIGLFQSTKPVAPVFQGQIEAREIDVAPKLPARVAYLDVHEGDQVEIGQVLLRLDSPEVAAKLQQANAVKDAAEALRDKANNGARPEERKMAELNWQRADAAAQLAKVSFERVNNLYKEGLLSQQKRDEAQTQWQTSQDAANAARAQADMANQGARIEDRAAASAQARQTAGVLAEVEAAQAETQLKAPVAGEVAKVLIRAGELAPTGVPLITIVDLSDTWMVLNVRETYLQRFAKGQEFDATIPALGNKIARFKVRTNAVLPDFATWRATRSNAGYDVRTFEIKAYPVNKVDGLRPGMSVLIQ</sequence>
<dbReference type="Gene3D" id="2.40.50.100">
    <property type="match status" value="2"/>
</dbReference>
<dbReference type="InterPro" id="IPR058625">
    <property type="entry name" value="MdtA-like_BSH"/>
</dbReference>
<dbReference type="Pfam" id="PF25917">
    <property type="entry name" value="BSH_RND"/>
    <property type="match status" value="1"/>
</dbReference>
<keyword evidence="2" id="KW-1133">Transmembrane helix</keyword>
<keyword evidence="5" id="KW-1185">Reference proteome</keyword>
<keyword evidence="2" id="KW-0812">Transmembrane</keyword>
<dbReference type="RefSeq" id="WP_105533202.1">
    <property type="nucleotide sequence ID" value="NZ_PUGF01000018.1"/>
</dbReference>
<feature type="domain" description="Multidrug resistance protein MdtA-like barrel-sandwich hybrid" evidence="3">
    <location>
        <begin position="41"/>
        <end position="234"/>
    </location>
</feature>
<proteinExistence type="predicted"/>
<dbReference type="EMBL" id="PUGF01000018">
    <property type="protein sequence ID" value="PRC91900.1"/>
    <property type="molecule type" value="Genomic_DNA"/>
</dbReference>
<protein>
    <submittedName>
        <fullName evidence="4">Multidrug resistance efflux pump</fullName>
    </submittedName>
</protein>
<comment type="caution">
    <text evidence="4">The sequence shown here is derived from an EMBL/GenBank/DDBJ whole genome shotgun (WGS) entry which is preliminary data.</text>
</comment>
<organism evidence="4 5">
    <name type="scientific">Solimicrobium silvestre</name>
    <dbReference type="NCBI Taxonomy" id="2099400"/>
    <lineage>
        <taxon>Bacteria</taxon>
        <taxon>Pseudomonadati</taxon>
        <taxon>Pseudomonadota</taxon>
        <taxon>Betaproteobacteria</taxon>
        <taxon>Burkholderiales</taxon>
        <taxon>Oxalobacteraceae</taxon>
        <taxon>Solimicrobium</taxon>
    </lineage>
</organism>
<reference evidence="4 5" key="1">
    <citation type="submission" date="2018-02" db="EMBL/GenBank/DDBJ databases">
        <title>Solimicrobium silvestre gen. nov., sp. nov., isolated from alpine forest soil.</title>
        <authorList>
            <person name="Margesin R."/>
            <person name="Albuquerque L."/>
            <person name="Zhang D.-C."/>
            <person name="Froufe H.J.C."/>
            <person name="Severino R."/>
            <person name="Roxo I."/>
            <person name="Egas C."/>
            <person name="Da Costa M.S."/>
        </authorList>
    </citation>
    <scope>NUCLEOTIDE SEQUENCE [LARGE SCALE GENOMIC DNA]</scope>
    <source>
        <strain evidence="4 5">S20-91</strain>
    </source>
</reference>
<dbReference type="Gene3D" id="2.40.30.170">
    <property type="match status" value="1"/>
</dbReference>
<keyword evidence="2" id="KW-0472">Membrane</keyword>
<feature type="transmembrane region" description="Helical" evidence="2">
    <location>
        <begin position="6"/>
        <end position="24"/>
    </location>
</feature>
<dbReference type="OrthoDB" id="9793801at2"/>
<dbReference type="Gene3D" id="1.10.287.470">
    <property type="entry name" value="Helix hairpin bin"/>
    <property type="match status" value="2"/>
</dbReference>
<evidence type="ECO:0000313" key="5">
    <source>
        <dbReference type="Proteomes" id="UP000237839"/>
    </source>
</evidence>
<name>A0A2S9GW14_9BURK</name>
<accession>A0A2S9GW14</accession>
<evidence type="ECO:0000313" key="4">
    <source>
        <dbReference type="EMBL" id="PRC91900.1"/>
    </source>
</evidence>
<evidence type="ECO:0000256" key="1">
    <source>
        <dbReference type="SAM" id="MobiDB-lite"/>
    </source>
</evidence>
<feature type="region of interest" description="Disordered" evidence="1">
    <location>
        <begin position="143"/>
        <end position="162"/>
    </location>
</feature>
<gene>
    <name evidence="4" type="ORF">S2091_3456</name>
</gene>
<dbReference type="PRINTS" id="PR01490">
    <property type="entry name" value="RTXTOXIND"/>
</dbReference>
<dbReference type="PANTHER" id="PTHR30438:SF1">
    <property type="entry name" value="36 KDA ANTIGEN"/>
    <property type="match status" value="1"/>
</dbReference>
<dbReference type="PANTHER" id="PTHR30438">
    <property type="entry name" value="36 KDA ANTIGEN-RELATED"/>
    <property type="match status" value="1"/>
</dbReference>
<evidence type="ECO:0000256" key="2">
    <source>
        <dbReference type="SAM" id="Phobius"/>
    </source>
</evidence>
<dbReference type="Proteomes" id="UP000237839">
    <property type="component" value="Unassembled WGS sequence"/>
</dbReference>
<evidence type="ECO:0000259" key="3">
    <source>
        <dbReference type="Pfam" id="PF25917"/>
    </source>
</evidence>